<evidence type="ECO:0000313" key="1">
    <source>
        <dbReference type="EMBL" id="VEL33660.1"/>
    </source>
</evidence>
<protein>
    <submittedName>
        <fullName evidence="1">Uncharacterized protein</fullName>
    </submittedName>
</protein>
<accession>A0A3S5CSS6</accession>
<organism evidence="1 2">
    <name type="scientific">Protopolystoma xenopodis</name>
    <dbReference type="NCBI Taxonomy" id="117903"/>
    <lineage>
        <taxon>Eukaryota</taxon>
        <taxon>Metazoa</taxon>
        <taxon>Spiralia</taxon>
        <taxon>Lophotrochozoa</taxon>
        <taxon>Platyhelminthes</taxon>
        <taxon>Monogenea</taxon>
        <taxon>Polyopisthocotylea</taxon>
        <taxon>Polystomatidea</taxon>
        <taxon>Polystomatidae</taxon>
        <taxon>Protopolystoma</taxon>
    </lineage>
</organism>
<name>A0A3S5CSS6_9PLAT</name>
<dbReference type="Proteomes" id="UP000784294">
    <property type="component" value="Unassembled WGS sequence"/>
</dbReference>
<keyword evidence="2" id="KW-1185">Reference proteome</keyword>
<comment type="caution">
    <text evidence="1">The sequence shown here is derived from an EMBL/GenBank/DDBJ whole genome shotgun (WGS) entry which is preliminary data.</text>
</comment>
<sequence>MATQYHDQTNVFLEESNTDTLHRLVRHTRIGVYVTMAERLRRWTRNPMGFPRADLPISFIQLPNRIHHWPDCKHSVPSKAELLVSSATFGYPSFGFTFISTIGVFPSKRCTNGIYVDTSSTKWLLQISTETRPLKPSSALALPLPDAASLRLGTTSLIGSMWVQNFASKQSSISEQELI</sequence>
<proteinExistence type="predicted"/>
<dbReference type="AlphaFoldDB" id="A0A3S5CSS6"/>
<reference evidence="1" key="1">
    <citation type="submission" date="2018-11" db="EMBL/GenBank/DDBJ databases">
        <authorList>
            <consortium name="Pathogen Informatics"/>
        </authorList>
    </citation>
    <scope>NUCLEOTIDE SEQUENCE</scope>
</reference>
<gene>
    <name evidence="1" type="ORF">PXEA_LOCUS27100</name>
</gene>
<dbReference type="EMBL" id="CAAALY010246174">
    <property type="protein sequence ID" value="VEL33660.1"/>
    <property type="molecule type" value="Genomic_DNA"/>
</dbReference>
<evidence type="ECO:0000313" key="2">
    <source>
        <dbReference type="Proteomes" id="UP000784294"/>
    </source>
</evidence>